<dbReference type="InterPro" id="IPR029063">
    <property type="entry name" value="SAM-dependent_MTases_sf"/>
</dbReference>
<proteinExistence type="predicted"/>
<evidence type="ECO:0000313" key="4">
    <source>
        <dbReference type="EMBL" id="CAB4223226.1"/>
    </source>
</evidence>
<dbReference type="EMBL" id="LR797536">
    <property type="protein sequence ID" value="CAB4223226.1"/>
    <property type="molecule type" value="Genomic_DNA"/>
</dbReference>
<feature type="domain" description="Methyltransferase FkbM" evidence="1">
    <location>
        <begin position="51"/>
        <end position="201"/>
    </location>
</feature>
<dbReference type="Gene3D" id="3.40.50.150">
    <property type="entry name" value="Vaccinia Virus protein VP39"/>
    <property type="match status" value="1"/>
</dbReference>
<dbReference type="EMBL" id="LR796943">
    <property type="protein sequence ID" value="CAB4176353.1"/>
    <property type="molecule type" value="Genomic_DNA"/>
</dbReference>
<dbReference type="GO" id="GO:0032259">
    <property type="term" value="P:methylation"/>
    <property type="evidence" value="ECO:0007669"/>
    <property type="project" value="UniProtKB-KW"/>
</dbReference>
<dbReference type="EMBL" id="LR797367">
    <property type="protein sequence ID" value="CAB4210611.1"/>
    <property type="molecule type" value="Genomic_DNA"/>
</dbReference>
<evidence type="ECO:0000313" key="2">
    <source>
        <dbReference type="EMBL" id="CAB4176353.1"/>
    </source>
</evidence>
<organism evidence="3">
    <name type="scientific">uncultured Caudovirales phage</name>
    <dbReference type="NCBI Taxonomy" id="2100421"/>
    <lineage>
        <taxon>Viruses</taxon>
        <taxon>Duplodnaviria</taxon>
        <taxon>Heunggongvirae</taxon>
        <taxon>Uroviricota</taxon>
        <taxon>Caudoviricetes</taxon>
        <taxon>Peduoviridae</taxon>
        <taxon>Maltschvirus</taxon>
        <taxon>Maltschvirus maltsch</taxon>
    </lineage>
</organism>
<dbReference type="SUPFAM" id="SSF53335">
    <property type="entry name" value="S-adenosyl-L-methionine-dependent methyltransferases"/>
    <property type="match status" value="1"/>
</dbReference>
<dbReference type="Pfam" id="PF05050">
    <property type="entry name" value="Methyltransf_21"/>
    <property type="match status" value="1"/>
</dbReference>
<dbReference type="PANTHER" id="PTHR34203">
    <property type="entry name" value="METHYLTRANSFERASE, FKBM FAMILY PROTEIN"/>
    <property type="match status" value="1"/>
</dbReference>
<dbReference type="InterPro" id="IPR006342">
    <property type="entry name" value="FkbM_mtfrase"/>
</dbReference>
<sequence>MVSLKECRHGHMLFNPEDIFIGGSLARYGEFSEQEVQALLALAPQGGVVLDIGANIGCLTVPLAKKSAFVVAVEPQRVTFQHLCANVALSRLRNVITLHAAMSDHDGIMRIVQPDWDARHNNGGFSLNQAENGEPTRVLTIDGLKLPKCDLIKIDVEGWEGVVIKGGLETIKKFKPALYVEADRNDKAAALIEQIMSLGYKCWWHLPPLFNPDNFHGNAENAFPNIVSINLLCLAGDPPDLQLYEAQPGDTFPILMGRLAG</sequence>
<accession>A0A6J5SB32</accession>
<keyword evidence="3" id="KW-0489">Methyltransferase</keyword>
<dbReference type="NCBIfam" id="TIGR01444">
    <property type="entry name" value="fkbM_fam"/>
    <property type="match status" value="1"/>
</dbReference>
<evidence type="ECO:0000259" key="1">
    <source>
        <dbReference type="Pfam" id="PF05050"/>
    </source>
</evidence>
<name>A0A6J5SB32_9CAUD</name>
<dbReference type="GO" id="GO:0008168">
    <property type="term" value="F:methyltransferase activity"/>
    <property type="evidence" value="ECO:0007669"/>
    <property type="project" value="UniProtKB-KW"/>
</dbReference>
<evidence type="ECO:0000313" key="3">
    <source>
        <dbReference type="EMBL" id="CAB4210611.1"/>
    </source>
</evidence>
<reference evidence="3" key="1">
    <citation type="submission" date="2020-05" db="EMBL/GenBank/DDBJ databases">
        <authorList>
            <person name="Chiriac C."/>
            <person name="Salcher M."/>
            <person name="Ghai R."/>
            <person name="Kavagutti S V."/>
        </authorList>
    </citation>
    <scope>NUCLEOTIDE SEQUENCE</scope>
</reference>
<gene>
    <name evidence="3" type="ORF">UFOVP1425_25</name>
    <name evidence="4" type="ORF">UFOVP1672_3</name>
    <name evidence="2" type="ORF">UFOVP988_25</name>
</gene>
<dbReference type="InterPro" id="IPR052514">
    <property type="entry name" value="SAM-dependent_MTase"/>
</dbReference>
<dbReference type="PANTHER" id="PTHR34203:SF15">
    <property type="entry name" value="SLL1173 PROTEIN"/>
    <property type="match status" value="1"/>
</dbReference>
<keyword evidence="3" id="KW-0808">Transferase</keyword>
<protein>
    <submittedName>
        <fullName evidence="3">FkbM_fam, methyltransferase, FkbM family</fullName>
    </submittedName>
</protein>